<keyword evidence="9" id="KW-0029">Amino-acid transport</keyword>
<dbReference type="Pfam" id="PF00005">
    <property type="entry name" value="ABC_tran"/>
    <property type="match status" value="1"/>
</dbReference>
<dbReference type="InterPro" id="IPR018449">
    <property type="entry name" value="NIL_domain"/>
</dbReference>
<dbReference type="GO" id="GO:0016887">
    <property type="term" value="F:ATP hydrolysis activity"/>
    <property type="evidence" value="ECO:0007669"/>
    <property type="project" value="InterPro"/>
</dbReference>
<dbReference type="Gene3D" id="3.30.70.260">
    <property type="match status" value="1"/>
</dbReference>
<dbReference type="FunFam" id="3.40.50.300:FF:000056">
    <property type="entry name" value="Cell division ATP-binding protein FtsE"/>
    <property type="match status" value="1"/>
</dbReference>
<dbReference type="InterPro" id="IPR017871">
    <property type="entry name" value="ABC_transporter-like_CS"/>
</dbReference>
<evidence type="ECO:0000256" key="4">
    <source>
        <dbReference type="ARBA" id="ARBA00022448"/>
    </source>
</evidence>
<dbReference type="InterPro" id="IPR045865">
    <property type="entry name" value="ACT-like_dom_sf"/>
</dbReference>
<dbReference type="Gene3D" id="3.40.50.300">
    <property type="entry name" value="P-loop containing nucleotide triphosphate hydrolases"/>
    <property type="match status" value="1"/>
</dbReference>
<dbReference type="Pfam" id="PF09383">
    <property type="entry name" value="NIL"/>
    <property type="match status" value="1"/>
</dbReference>
<organism evidence="12 13">
    <name type="scientific">Herbaspirillum rubrisubalbicans Os34</name>
    <dbReference type="NCBI Taxonomy" id="1235827"/>
    <lineage>
        <taxon>Bacteria</taxon>
        <taxon>Pseudomonadati</taxon>
        <taxon>Pseudomonadota</taxon>
        <taxon>Betaproteobacteria</taxon>
        <taxon>Burkholderiales</taxon>
        <taxon>Oxalobacteraceae</taxon>
        <taxon>Herbaspirillum</taxon>
    </lineage>
</organism>
<feature type="domain" description="ABC transporter" evidence="11">
    <location>
        <begin position="2"/>
        <end position="242"/>
    </location>
</feature>
<dbReference type="GO" id="GO:0005524">
    <property type="term" value="F:ATP binding"/>
    <property type="evidence" value="ECO:0007669"/>
    <property type="project" value="UniProtKB-KW"/>
</dbReference>
<dbReference type="GO" id="GO:0006865">
    <property type="term" value="P:amino acid transport"/>
    <property type="evidence" value="ECO:0007669"/>
    <property type="project" value="UniProtKB-KW"/>
</dbReference>
<dbReference type="Proteomes" id="UP000501648">
    <property type="component" value="Chromosome"/>
</dbReference>
<dbReference type="PROSITE" id="PS50893">
    <property type="entry name" value="ABC_TRANSPORTER_2"/>
    <property type="match status" value="1"/>
</dbReference>
<accession>A0A6M3ZPD6</accession>
<evidence type="ECO:0000256" key="1">
    <source>
        <dbReference type="ARBA" id="ARBA00002579"/>
    </source>
</evidence>
<evidence type="ECO:0000256" key="9">
    <source>
        <dbReference type="ARBA" id="ARBA00022970"/>
    </source>
</evidence>
<keyword evidence="6" id="KW-0547">Nucleotide-binding</keyword>
<dbReference type="SUPFAM" id="SSF52540">
    <property type="entry name" value="P-loop containing nucleoside triphosphate hydrolases"/>
    <property type="match status" value="1"/>
</dbReference>
<evidence type="ECO:0000256" key="3">
    <source>
        <dbReference type="ARBA" id="ARBA00020019"/>
    </source>
</evidence>
<dbReference type="SUPFAM" id="SSF55021">
    <property type="entry name" value="ACT-like"/>
    <property type="match status" value="1"/>
</dbReference>
<dbReference type="InterPro" id="IPR050086">
    <property type="entry name" value="MetN_ABC_transporter-like"/>
</dbReference>
<keyword evidence="8" id="KW-1278">Translocase</keyword>
<evidence type="ECO:0000259" key="11">
    <source>
        <dbReference type="PROSITE" id="PS50893"/>
    </source>
</evidence>
<name>A0A6M3ZPD6_9BURK</name>
<dbReference type="InterPro" id="IPR003593">
    <property type="entry name" value="AAA+_ATPase"/>
</dbReference>
<dbReference type="PANTHER" id="PTHR43166:SF30">
    <property type="entry name" value="METHIONINE IMPORT ATP-BINDING PROTEIN METN"/>
    <property type="match status" value="1"/>
</dbReference>
<dbReference type="InterPro" id="IPR041701">
    <property type="entry name" value="MetN_ABC"/>
</dbReference>
<keyword evidence="4" id="KW-0813">Transport</keyword>
<dbReference type="PROSITE" id="PS00211">
    <property type="entry name" value="ABC_TRANSPORTER_1"/>
    <property type="match status" value="1"/>
</dbReference>
<dbReference type="InterPro" id="IPR003439">
    <property type="entry name" value="ABC_transporter-like_ATP-bd"/>
</dbReference>
<keyword evidence="10" id="KW-0472">Membrane</keyword>
<dbReference type="SMART" id="SM00930">
    <property type="entry name" value="NIL"/>
    <property type="match status" value="1"/>
</dbReference>
<dbReference type="PANTHER" id="PTHR43166">
    <property type="entry name" value="AMINO ACID IMPORT ATP-BINDING PROTEIN"/>
    <property type="match status" value="1"/>
</dbReference>
<evidence type="ECO:0000256" key="10">
    <source>
        <dbReference type="ARBA" id="ARBA00023136"/>
    </source>
</evidence>
<keyword evidence="5" id="KW-1003">Cell membrane</keyword>
<comment type="similarity">
    <text evidence="2">Belongs to the ABC transporter superfamily.</text>
</comment>
<evidence type="ECO:0000256" key="5">
    <source>
        <dbReference type="ARBA" id="ARBA00022475"/>
    </source>
</evidence>
<evidence type="ECO:0000256" key="2">
    <source>
        <dbReference type="ARBA" id="ARBA00005417"/>
    </source>
</evidence>
<sequence>MIRIEQLHKTYHAGQRDIIALRDINLDIAQGEIFGIIGRSGAGKSTLIRTLNVLERPDSGRVLIDGEDITGLGHEALLGLRQRVGMIFQHFNLLNAKTVAQNIDWPLKITGRYSRQQRAARVTELLQLVGLEPHRDQYPAQLSGGQKQRVGIARALANTPRLLLCDEATSALDPETTQAILRLLLDINRKLGLTIVLITHEMEVIRSICDRVAVLEHGAVAEQGRVVDIFLRPQHAVTRSLLAESHAWDASDNLYQRRADGTLVRLTYAGEVAAQPILSQLTAATSALATIVRGTVSRIKDTPYGQLLVEFSGGTEAVGQVLARLRESGIDHEVLA</sequence>
<dbReference type="EMBL" id="CP008956">
    <property type="protein sequence ID" value="QJQ00271.1"/>
    <property type="molecule type" value="Genomic_DNA"/>
</dbReference>
<dbReference type="SMART" id="SM00382">
    <property type="entry name" value="AAA"/>
    <property type="match status" value="1"/>
</dbReference>
<evidence type="ECO:0000256" key="8">
    <source>
        <dbReference type="ARBA" id="ARBA00022967"/>
    </source>
</evidence>
<dbReference type="AlphaFoldDB" id="A0A6M3ZPD6"/>
<dbReference type="GO" id="GO:0005886">
    <property type="term" value="C:plasma membrane"/>
    <property type="evidence" value="ECO:0007669"/>
    <property type="project" value="UniProtKB-ARBA"/>
</dbReference>
<protein>
    <recommendedName>
        <fullName evidence="3">Cell division ATP-binding protein FtsE</fullName>
    </recommendedName>
</protein>
<dbReference type="InterPro" id="IPR027417">
    <property type="entry name" value="P-loop_NTPase"/>
</dbReference>
<evidence type="ECO:0000313" key="12">
    <source>
        <dbReference type="EMBL" id="QJQ00271.1"/>
    </source>
</evidence>
<evidence type="ECO:0000256" key="7">
    <source>
        <dbReference type="ARBA" id="ARBA00022840"/>
    </source>
</evidence>
<keyword evidence="7 12" id="KW-0067">ATP-binding</keyword>
<gene>
    <name evidence="12" type="ORF">C798_08515</name>
</gene>
<comment type="function">
    <text evidence="1">Part of the ABC transporter FtsEX involved in cellular division. Important for assembly or stability of the septal ring.</text>
</comment>
<reference evidence="12 13" key="1">
    <citation type="journal article" date="2012" name="J. Bacteriol.">
        <title>Genome sequence of the pathogenic Herbaspirillum seropedicae strain Os34, isolated from rice roots.</title>
        <authorList>
            <person name="Ye W."/>
            <person name="Ye S."/>
            <person name="Liu J."/>
            <person name="Chang S."/>
            <person name="Chen M."/>
            <person name="Zhu B."/>
            <person name="Guo L."/>
            <person name="An Q."/>
        </authorList>
    </citation>
    <scope>NUCLEOTIDE SEQUENCE [LARGE SCALE GENOMIC DNA]</scope>
    <source>
        <strain evidence="12 13">Os34</strain>
    </source>
</reference>
<dbReference type="RefSeq" id="WP_017454158.1">
    <property type="nucleotide sequence ID" value="NZ_CP008956.1"/>
</dbReference>
<evidence type="ECO:0000313" key="13">
    <source>
        <dbReference type="Proteomes" id="UP000501648"/>
    </source>
</evidence>
<dbReference type="CDD" id="cd03258">
    <property type="entry name" value="ABC_MetN_methionine_transporter"/>
    <property type="match status" value="1"/>
</dbReference>
<evidence type="ECO:0000256" key="6">
    <source>
        <dbReference type="ARBA" id="ARBA00022741"/>
    </source>
</evidence>
<proteinExistence type="inferred from homology"/>